<dbReference type="InterPro" id="IPR011611">
    <property type="entry name" value="PfkB_dom"/>
</dbReference>
<dbReference type="Gene3D" id="3.40.50.1000">
    <property type="entry name" value="HAD superfamily/HAD-like"/>
    <property type="match status" value="1"/>
</dbReference>
<keyword evidence="2" id="KW-0418">Kinase</keyword>
<dbReference type="GO" id="GO:0016301">
    <property type="term" value="F:kinase activity"/>
    <property type="evidence" value="ECO:0007669"/>
    <property type="project" value="UniProtKB-KW"/>
</dbReference>
<gene>
    <name evidence="4" type="ORF">PGLA2088_LOCUS46850</name>
</gene>
<dbReference type="InterPro" id="IPR023214">
    <property type="entry name" value="HAD_sf"/>
</dbReference>
<dbReference type="PANTHER" id="PTHR42774:SF3">
    <property type="entry name" value="KETOHEXOKINASE"/>
    <property type="match status" value="1"/>
</dbReference>
<name>A0A813LUM8_POLGL</name>
<organism evidence="4 5">
    <name type="scientific">Polarella glacialis</name>
    <name type="common">Dinoflagellate</name>
    <dbReference type="NCBI Taxonomy" id="89957"/>
    <lineage>
        <taxon>Eukaryota</taxon>
        <taxon>Sar</taxon>
        <taxon>Alveolata</taxon>
        <taxon>Dinophyceae</taxon>
        <taxon>Suessiales</taxon>
        <taxon>Suessiaceae</taxon>
        <taxon>Polarella</taxon>
    </lineage>
</organism>
<proteinExistence type="predicted"/>
<keyword evidence="1" id="KW-0808">Transferase</keyword>
<dbReference type="SUPFAM" id="SSF56784">
    <property type="entry name" value="HAD-like"/>
    <property type="match status" value="1"/>
</dbReference>
<comment type="caution">
    <text evidence="4">The sequence shown here is derived from an EMBL/GenBank/DDBJ whole genome shotgun (WGS) entry which is preliminary data.</text>
</comment>
<feature type="non-terminal residue" evidence="4">
    <location>
        <position position="392"/>
    </location>
</feature>
<evidence type="ECO:0000259" key="3">
    <source>
        <dbReference type="Pfam" id="PF00294"/>
    </source>
</evidence>
<dbReference type="EMBL" id="CAJNNW010036343">
    <property type="protein sequence ID" value="CAE8733468.1"/>
    <property type="molecule type" value="Genomic_DNA"/>
</dbReference>
<dbReference type="AlphaFoldDB" id="A0A813LUM8"/>
<evidence type="ECO:0000313" key="4">
    <source>
        <dbReference type="EMBL" id="CAE8733468.1"/>
    </source>
</evidence>
<evidence type="ECO:0000256" key="1">
    <source>
        <dbReference type="ARBA" id="ARBA00022679"/>
    </source>
</evidence>
<evidence type="ECO:0000313" key="5">
    <source>
        <dbReference type="Proteomes" id="UP000626109"/>
    </source>
</evidence>
<dbReference type="Pfam" id="PF00294">
    <property type="entry name" value="PfkB"/>
    <property type="match status" value="1"/>
</dbReference>
<dbReference type="PANTHER" id="PTHR42774">
    <property type="entry name" value="PHOSPHOTRANSFERASE SYSTEM TRANSPORT PROTEIN"/>
    <property type="match status" value="1"/>
</dbReference>
<dbReference type="PROSITE" id="PS00583">
    <property type="entry name" value="PFKB_KINASES_1"/>
    <property type="match status" value="1"/>
</dbReference>
<dbReference type="InterPro" id="IPR036412">
    <property type="entry name" value="HAD-like_sf"/>
</dbReference>
<feature type="domain" description="Carbohydrate kinase PfkB" evidence="3">
    <location>
        <begin position="107"/>
        <end position="341"/>
    </location>
</feature>
<dbReference type="InterPro" id="IPR002173">
    <property type="entry name" value="Carboh/pur_kinase_PfkB_CS"/>
</dbReference>
<sequence length="392" mass="40590">PYRAVFSVALDRLKEAGVPSSARVCMVGDSVWHDVRGARAAGLDAVLLCTGVHSKALGLAQAPAAPRKPSPDRLAGFLGALAAEESPTFVASALSWTEQATSSRQASKVVTCGLACMDIAQILDKFPEPDAKVRSSNSAWMGGGNASNTACALARLGTATSLLSKVGSDALGSALMEGLEAQGVDTSFVVRAADLSSAFTTVLVDQAGGTRTCVNSPMSEELSAEETRQILVEKVDSRPQLLSADTELVHLDGRHPEAAIALAKAARAMPRTRVTLDAERARPGLDSMLKLCDGLFCSSRFPETYTGEVGLPSALAKLLEEAAPNADFVVATRGARGSLLLARIGSGRGDDDDMGAAQLAAAGSPTVCCAGSFRGFRTLACDAWPLAEKLQG</sequence>
<protein>
    <recommendedName>
        <fullName evidence="3">Carbohydrate kinase PfkB domain-containing protein</fullName>
    </recommendedName>
</protein>
<reference evidence="4" key="1">
    <citation type="submission" date="2021-02" db="EMBL/GenBank/DDBJ databases">
        <authorList>
            <person name="Dougan E. K."/>
            <person name="Rhodes N."/>
            <person name="Thang M."/>
            <person name="Chan C."/>
        </authorList>
    </citation>
    <scope>NUCLEOTIDE SEQUENCE</scope>
</reference>
<dbReference type="Proteomes" id="UP000626109">
    <property type="component" value="Unassembled WGS sequence"/>
</dbReference>
<dbReference type="Gene3D" id="3.40.1190.20">
    <property type="match status" value="1"/>
</dbReference>
<feature type="non-terminal residue" evidence="4">
    <location>
        <position position="1"/>
    </location>
</feature>
<dbReference type="InterPro" id="IPR029056">
    <property type="entry name" value="Ribokinase-like"/>
</dbReference>
<accession>A0A813LUM8</accession>
<dbReference type="InterPro" id="IPR052562">
    <property type="entry name" value="Ketohexokinase-related"/>
</dbReference>
<dbReference type="SUPFAM" id="SSF53613">
    <property type="entry name" value="Ribokinase-like"/>
    <property type="match status" value="1"/>
</dbReference>
<evidence type="ECO:0000256" key="2">
    <source>
        <dbReference type="ARBA" id="ARBA00022777"/>
    </source>
</evidence>
<dbReference type="Pfam" id="PF13242">
    <property type="entry name" value="Hydrolase_like"/>
    <property type="match status" value="1"/>
</dbReference>